<proteinExistence type="predicted"/>
<dbReference type="AlphaFoldDB" id="A0A0S8G7Y8"/>
<reference evidence="3 4" key="1">
    <citation type="journal article" date="2015" name="Microbiome">
        <title>Genomic resolution of linkages in carbon, nitrogen, and sulfur cycling among widespread estuary sediment bacteria.</title>
        <authorList>
            <person name="Baker B.J."/>
            <person name="Lazar C.S."/>
            <person name="Teske A.P."/>
            <person name="Dick G.J."/>
        </authorList>
    </citation>
    <scope>NUCLEOTIDE SEQUENCE [LARGE SCALE GENOMIC DNA]</scope>
    <source>
        <strain evidence="3">SM23_40</strain>
    </source>
</reference>
<comment type="caution">
    <text evidence="3">The sequence shown here is derived from an EMBL/GenBank/DDBJ whole genome shotgun (WGS) entry which is preliminary data.</text>
</comment>
<protein>
    <recommendedName>
        <fullName evidence="2">Peptidase S55 domain-containing protein</fullName>
    </recommendedName>
</protein>
<sequence length="642" mass="69360">MSGQGRNLTPIIVERHGPKKAPMSSSLAKSVSLALLLSIALPVAVVPALELDTERFMPLEEVQPGMTGVGRSVFQGTTIEEFDAEIISILKNAFPKHDLILARLSGGPIEEAGVIAGMSGSPVYIDGRMIGAVGYSFGLFPKEPIAGITPIEQMLELFEREDRSTHPQLTRHEETWEELLAGFVYSRASEPSHTARSLAETAAIRHPLPSGGGISPVRTPLVLSGFDATAISEMTSLLDRFGFIPIQGGAYSGEEAAEIPLEPGAVLGVQLVGGDASAFAIGTLTYREGDRILAFGHSMFNSGQAAAPITNGYVHLVLKSLYDSYKMGAPVGIVGTLGQDRIPGITGRLGTEPDLIPFDITVASPGLPAPETFHLEIFDDPIFAPQFVRWSLASIVRTTNRGLGNITLHADTEVELRSGQTLHLDNIFSDLTAIDAAGEELGTSIALLMLNPLERAQIARMQTRVAIEETLRTASIERLHLEQTRVHPEEEVALHIWLRPHLERPIPVQTRIAVPADVPDGTYQLIVSDAATAQAIEVLRATWRFIPTEFDQLLHLLEDQDRNDEIILTLILPRPGAVVRGEELPLLPPSVLHVMQPELEAGEGGMTGGKVVFRTDISTDFVITGAKTIPLTVDRSESSVRK</sequence>
<evidence type="ECO:0000313" key="4">
    <source>
        <dbReference type="Proteomes" id="UP000051717"/>
    </source>
</evidence>
<feature type="region of interest" description="Disordered" evidence="1">
    <location>
        <begin position="1"/>
        <end position="23"/>
    </location>
</feature>
<feature type="domain" description="Peptidase S55" evidence="2">
    <location>
        <begin position="1"/>
        <end position="170"/>
    </location>
</feature>
<accession>A0A0S8G7Y8</accession>
<evidence type="ECO:0000313" key="3">
    <source>
        <dbReference type="EMBL" id="KPK68267.1"/>
    </source>
</evidence>
<dbReference type="EMBL" id="LJUI01000083">
    <property type="protein sequence ID" value="KPK68267.1"/>
    <property type="molecule type" value="Genomic_DNA"/>
</dbReference>
<dbReference type="Proteomes" id="UP000051717">
    <property type="component" value="Unassembled WGS sequence"/>
</dbReference>
<evidence type="ECO:0000256" key="1">
    <source>
        <dbReference type="SAM" id="MobiDB-lite"/>
    </source>
</evidence>
<dbReference type="InterPro" id="IPR008763">
    <property type="entry name" value="Peptidase_S55"/>
</dbReference>
<dbReference type="PROSITE" id="PS51494">
    <property type="entry name" value="SPOIVB"/>
    <property type="match status" value="1"/>
</dbReference>
<organism evidence="3 4">
    <name type="scientific">candidate division TA06 bacterium SM23_40</name>
    <dbReference type="NCBI Taxonomy" id="1703774"/>
    <lineage>
        <taxon>Bacteria</taxon>
        <taxon>Bacteria division TA06</taxon>
    </lineage>
</organism>
<dbReference type="Pfam" id="PF05580">
    <property type="entry name" value="Peptidase_S55"/>
    <property type="match status" value="1"/>
</dbReference>
<gene>
    <name evidence="3" type="ORF">AMJ82_08690</name>
</gene>
<name>A0A0S8G7Y8_UNCT6</name>
<evidence type="ECO:0000259" key="2">
    <source>
        <dbReference type="PROSITE" id="PS51494"/>
    </source>
</evidence>